<accession>A0A4Q7MBU8</accession>
<reference evidence="10 11" key="1">
    <citation type="submission" date="2019-02" db="EMBL/GenBank/DDBJ databases">
        <title>Genomic Encyclopedia of Type Strains, Phase IV (KMG-IV): sequencing the most valuable type-strain genomes for metagenomic binning, comparative biology and taxonomic classification.</title>
        <authorList>
            <person name="Goeker M."/>
        </authorList>
    </citation>
    <scope>NUCLEOTIDE SEQUENCE [LARGE SCALE GENOMIC DNA]</scope>
    <source>
        <strain evidence="10 11">DSM 43045</strain>
    </source>
</reference>
<dbReference type="PIRSF" id="PIRSF004532">
    <property type="entry name" value="GlpX"/>
    <property type="match status" value="1"/>
</dbReference>
<feature type="binding site" evidence="9">
    <location>
        <position position="228"/>
    </location>
    <ligand>
        <name>Mn(2+)</name>
        <dbReference type="ChEBI" id="CHEBI:29035"/>
        <label>2</label>
    </ligand>
</feature>
<dbReference type="Gene3D" id="3.30.540.10">
    <property type="entry name" value="Fructose-1,6-Bisphosphatase, subunit A, domain 1"/>
    <property type="match status" value="1"/>
</dbReference>
<evidence type="ECO:0000256" key="7">
    <source>
        <dbReference type="ARBA" id="ARBA00023277"/>
    </source>
</evidence>
<feature type="binding site" evidence="9">
    <location>
        <position position="100"/>
    </location>
    <ligand>
        <name>Mn(2+)</name>
        <dbReference type="ChEBI" id="CHEBI:29035"/>
        <label>2</label>
    </ligand>
</feature>
<comment type="similarity">
    <text evidence="3 8">Belongs to the FBPase class 2 family.</text>
</comment>
<feature type="binding site" evidence="9">
    <location>
        <position position="48"/>
    </location>
    <ligand>
        <name>Mn(2+)</name>
        <dbReference type="ChEBI" id="CHEBI:29035"/>
        <label>1</label>
    </ligand>
</feature>
<evidence type="ECO:0000313" key="11">
    <source>
        <dbReference type="Proteomes" id="UP000293289"/>
    </source>
</evidence>
<evidence type="ECO:0000256" key="5">
    <source>
        <dbReference type="ARBA" id="ARBA00022801"/>
    </source>
</evidence>
<dbReference type="Gene3D" id="3.40.190.90">
    <property type="match status" value="1"/>
</dbReference>
<dbReference type="GO" id="GO:0005829">
    <property type="term" value="C:cytosol"/>
    <property type="evidence" value="ECO:0007669"/>
    <property type="project" value="TreeGrafter"/>
</dbReference>
<evidence type="ECO:0000313" key="10">
    <source>
        <dbReference type="EMBL" id="RZS65705.1"/>
    </source>
</evidence>
<keyword evidence="4 9" id="KW-0479">Metal-binding</keyword>
<comment type="catalytic activity">
    <reaction evidence="1">
        <text>beta-D-fructose 1,6-bisphosphate + H2O = beta-D-fructose 6-phosphate + phosphate</text>
        <dbReference type="Rhea" id="RHEA:11064"/>
        <dbReference type="ChEBI" id="CHEBI:15377"/>
        <dbReference type="ChEBI" id="CHEBI:32966"/>
        <dbReference type="ChEBI" id="CHEBI:43474"/>
        <dbReference type="ChEBI" id="CHEBI:57634"/>
        <dbReference type="EC" id="3.1.3.11"/>
    </reaction>
</comment>
<keyword evidence="6 9" id="KW-0464">Manganese</keyword>
<dbReference type="GO" id="GO:0006071">
    <property type="term" value="P:glycerol metabolic process"/>
    <property type="evidence" value="ECO:0007669"/>
    <property type="project" value="InterPro"/>
</dbReference>
<feature type="binding site" evidence="9">
    <location>
        <position position="103"/>
    </location>
    <ligand>
        <name>Mn(2+)</name>
        <dbReference type="ChEBI" id="CHEBI:29035"/>
        <label>2</label>
    </ligand>
</feature>
<evidence type="ECO:0000256" key="1">
    <source>
        <dbReference type="ARBA" id="ARBA00001273"/>
    </source>
</evidence>
<dbReference type="AlphaFoldDB" id="A0A4Q7MBU8"/>
<comment type="caution">
    <text evidence="10">The sequence shown here is derived from an EMBL/GenBank/DDBJ whole genome shotgun (WGS) entry which is preliminary data.</text>
</comment>
<dbReference type="PANTHER" id="PTHR30447">
    <property type="entry name" value="FRUCTOSE-1,6-BISPHOSPHATASE CLASS 2"/>
    <property type="match status" value="1"/>
</dbReference>
<evidence type="ECO:0000256" key="3">
    <source>
        <dbReference type="ARBA" id="ARBA00008989"/>
    </source>
</evidence>
<dbReference type="Proteomes" id="UP000293289">
    <property type="component" value="Unassembled WGS sequence"/>
</dbReference>
<dbReference type="GO" id="GO:0030388">
    <property type="term" value="P:fructose 1,6-bisphosphate metabolic process"/>
    <property type="evidence" value="ECO:0007669"/>
    <property type="project" value="TreeGrafter"/>
</dbReference>
<comment type="pathway">
    <text evidence="2">Carbohydrate biosynthesis; gluconeogenesis.</text>
</comment>
<evidence type="ECO:0000256" key="9">
    <source>
        <dbReference type="PIRSR" id="PIRSR004532-1"/>
    </source>
</evidence>
<proteinExistence type="inferred from homology"/>
<dbReference type="RefSeq" id="WP_165391128.1">
    <property type="nucleotide sequence ID" value="NZ_SGWY01000002.1"/>
</dbReference>
<evidence type="ECO:0000256" key="2">
    <source>
        <dbReference type="ARBA" id="ARBA00004742"/>
    </source>
</evidence>
<keyword evidence="5" id="KW-0378">Hydrolase</keyword>
<feature type="binding site" evidence="9">
    <location>
        <position position="72"/>
    </location>
    <ligand>
        <name>Mn(2+)</name>
        <dbReference type="ChEBI" id="CHEBI:29035"/>
        <label>1</label>
    </ligand>
</feature>
<dbReference type="Pfam" id="PF03320">
    <property type="entry name" value="FBPase_glpX"/>
    <property type="match status" value="1"/>
</dbReference>
<evidence type="ECO:0000256" key="6">
    <source>
        <dbReference type="ARBA" id="ARBA00023211"/>
    </source>
</evidence>
<name>A0A4Q7MBU8_9MICO</name>
<dbReference type="UniPathway" id="UPA00138"/>
<protein>
    <recommendedName>
        <fullName evidence="8">Fructose-1,6-bisphosphatase</fullName>
    </recommendedName>
</protein>
<dbReference type="InterPro" id="IPR004464">
    <property type="entry name" value="FBPase_class-2/SBPase"/>
</dbReference>
<dbReference type="EMBL" id="SGWY01000002">
    <property type="protein sequence ID" value="RZS65705.1"/>
    <property type="molecule type" value="Genomic_DNA"/>
</dbReference>
<gene>
    <name evidence="10" type="ORF">EV187_1406</name>
</gene>
<evidence type="ECO:0000256" key="4">
    <source>
        <dbReference type="ARBA" id="ARBA00022723"/>
    </source>
</evidence>
<evidence type="ECO:0000256" key="8">
    <source>
        <dbReference type="PIRNR" id="PIRNR004532"/>
    </source>
</evidence>
<organism evidence="10 11">
    <name type="scientific">Agromyces ramosus</name>
    <dbReference type="NCBI Taxonomy" id="33879"/>
    <lineage>
        <taxon>Bacteria</taxon>
        <taxon>Bacillati</taxon>
        <taxon>Actinomycetota</taxon>
        <taxon>Actinomycetes</taxon>
        <taxon>Micrococcales</taxon>
        <taxon>Microbacteriaceae</taxon>
        <taxon>Agromyces</taxon>
    </lineage>
</organism>
<sequence>MSDRSLASPPTPDAQFPAGLRAALVAAVHAAADAARPLVGSGDSDAVDGAAVDALRTALAAAPADVRVVAGEGEKDEAPMLHPGERFGSGTGPAVDLVVDPVDGTRLAAAGRPGAMSILAVAPRGAFLDVGPAHYLDKLVHGGPDAGLVLRAPVSQNLERLAAARGMRVSELRVAVQSRARNAGVAEAVARAGATLHVFEHGDIERVVHAAASGGSLDLLLGIGGAPEGVIEAAIVRAHGGVMQAAFAPQAPAEARRLAEAGLDATRVHDLGQLCAAPAFVAIAPVTPCALVPAATALVALSPGPLADRLPDDPV</sequence>
<dbReference type="PANTHER" id="PTHR30447:SF0">
    <property type="entry name" value="FRUCTOSE-1,6-BISPHOSPHATASE 1 CLASS 2-RELATED"/>
    <property type="match status" value="1"/>
</dbReference>
<comment type="cofactor">
    <cofactor evidence="9">
        <name>Mn(2+)</name>
        <dbReference type="ChEBI" id="CHEBI:29035"/>
    </cofactor>
</comment>
<dbReference type="GO" id="GO:0046872">
    <property type="term" value="F:metal ion binding"/>
    <property type="evidence" value="ECO:0007669"/>
    <property type="project" value="UniProtKB-KW"/>
</dbReference>
<dbReference type="GO" id="GO:0042132">
    <property type="term" value="F:fructose 1,6-bisphosphate 1-phosphatase activity"/>
    <property type="evidence" value="ECO:0007669"/>
    <property type="project" value="UniProtKB-EC"/>
</dbReference>
<keyword evidence="7 8" id="KW-0119">Carbohydrate metabolism</keyword>
<keyword evidence="11" id="KW-1185">Reference proteome</keyword>
<dbReference type="SUPFAM" id="SSF56655">
    <property type="entry name" value="Carbohydrate phosphatase"/>
    <property type="match status" value="1"/>
</dbReference>
<dbReference type="GO" id="GO:0006094">
    <property type="term" value="P:gluconeogenesis"/>
    <property type="evidence" value="ECO:0007669"/>
    <property type="project" value="UniProtKB-UniPathway"/>
</dbReference>